<accession>A0A8S1RVG4</accession>
<dbReference type="OrthoDB" id="10487427at2759"/>
<feature type="transmembrane region" description="Helical" evidence="1">
    <location>
        <begin position="20"/>
        <end position="41"/>
    </location>
</feature>
<dbReference type="EMBL" id="CAJJDP010000003">
    <property type="protein sequence ID" value="CAD8132991.1"/>
    <property type="molecule type" value="Genomic_DNA"/>
</dbReference>
<protein>
    <recommendedName>
        <fullName evidence="4">Transmembrane protein</fullName>
    </recommendedName>
</protein>
<feature type="transmembrane region" description="Helical" evidence="1">
    <location>
        <begin position="119"/>
        <end position="139"/>
    </location>
</feature>
<keyword evidence="1" id="KW-0472">Membrane</keyword>
<organism evidence="2 3">
    <name type="scientific">Paramecium octaurelia</name>
    <dbReference type="NCBI Taxonomy" id="43137"/>
    <lineage>
        <taxon>Eukaryota</taxon>
        <taxon>Sar</taxon>
        <taxon>Alveolata</taxon>
        <taxon>Ciliophora</taxon>
        <taxon>Intramacronucleata</taxon>
        <taxon>Oligohymenophorea</taxon>
        <taxon>Peniculida</taxon>
        <taxon>Parameciidae</taxon>
        <taxon>Paramecium</taxon>
    </lineage>
</organism>
<sequence length="164" mass="18574">MEQGLISASISTKMIAPLKVLLISLIISIIVCFVEAIVFSVKTSEIDQHCGSNSAAIVQTISYYFALIALLVFAFGINKLKKTYLLLTTIPSIILKIVSFIMMMTQLNKLWGTCYIQGSQISTFIMSDFFWILILIYYFNALSKLQSKFPEAFYHSFKINLLWA</sequence>
<feature type="transmembrane region" description="Helical" evidence="1">
    <location>
        <begin position="61"/>
        <end position="77"/>
    </location>
</feature>
<keyword evidence="1" id="KW-0812">Transmembrane</keyword>
<keyword evidence="3" id="KW-1185">Reference proteome</keyword>
<dbReference type="AlphaFoldDB" id="A0A8S1RVG4"/>
<evidence type="ECO:0000313" key="2">
    <source>
        <dbReference type="EMBL" id="CAD8132991.1"/>
    </source>
</evidence>
<name>A0A8S1RVG4_PAROT</name>
<evidence type="ECO:0000256" key="1">
    <source>
        <dbReference type="SAM" id="Phobius"/>
    </source>
</evidence>
<keyword evidence="1" id="KW-1133">Transmembrane helix</keyword>
<feature type="transmembrane region" description="Helical" evidence="1">
    <location>
        <begin position="84"/>
        <end position="107"/>
    </location>
</feature>
<dbReference type="Proteomes" id="UP000683925">
    <property type="component" value="Unassembled WGS sequence"/>
</dbReference>
<comment type="caution">
    <text evidence="2">The sequence shown here is derived from an EMBL/GenBank/DDBJ whole genome shotgun (WGS) entry which is preliminary data.</text>
</comment>
<evidence type="ECO:0008006" key="4">
    <source>
        <dbReference type="Google" id="ProtNLM"/>
    </source>
</evidence>
<gene>
    <name evidence="2" type="ORF">POCTA_138.1.T0040231</name>
</gene>
<proteinExistence type="predicted"/>
<evidence type="ECO:0000313" key="3">
    <source>
        <dbReference type="Proteomes" id="UP000683925"/>
    </source>
</evidence>
<reference evidence="2" key="1">
    <citation type="submission" date="2021-01" db="EMBL/GenBank/DDBJ databases">
        <authorList>
            <consortium name="Genoscope - CEA"/>
            <person name="William W."/>
        </authorList>
    </citation>
    <scope>NUCLEOTIDE SEQUENCE</scope>
</reference>